<evidence type="ECO:0000313" key="1">
    <source>
        <dbReference type="EMBL" id="SOO23963.1"/>
    </source>
</evidence>
<name>A0A7Z7J198_XANCH</name>
<dbReference type="Proteomes" id="UP000234345">
    <property type="component" value="Unassembled WGS sequence"/>
</dbReference>
<protein>
    <submittedName>
        <fullName evidence="1">Uncharacterized protein</fullName>
    </submittedName>
</protein>
<sequence length="79" mass="8760">MKDLDKMTTIWHPASKPPENKEGLWSRPVIAITVDGEVYRISAMAGHWQRTKKMAESGAGGVVIAWTDFPDLLGHEVVT</sequence>
<evidence type="ECO:0000313" key="2">
    <source>
        <dbReference type="Proteomes" id="UP000234345"/>
    </source>
</evidence>
<comment type="caution">
    <text evidence="1">The sequence shown here is derived from an EMBL/GenBank/DDBJ whole genome shotgun (WGS) entry which is preliminary data.</text>
</comment>
<reference evidence="1 2" key="1">
    <citation type="submission" date="2017-10" db="EMBL/GenBank/DDBJ databases">
        <authorList>
            <person name="Regsiter A."/>
            <person name="William W."/>
        </authorList>
    </citation>
    <scope>NUCLEOTIDE SEQUENCE [LARGE SCALE GENOMIC DNA]</scope>
    <source>
        <strain evidence="1 2">CFBP6991</strain>
    </source>
</reference>
<accession>A0A7Z7J198</accession>
<gene>
    <name evidence="1" type="ORF">XFF6991_310133</name>
</gene>
<organism evidence="1 2">
    <name type="scientific">Xanthomonas campestris pv. phaseoli</name>
    <dbReference type="NCBI Taxonomy" id="317013"/>
    <lineage>
        <taxon>Bacteria</taxon>
        <taxon>Pseudomonadati</taxon>
        <taxon>Pseudomonadota</taxon>
        <taxon>Gammaproteobacteria</taxon>
        <taxon>Lysobacterales</taxon>
        <taxon>Lysobacteraceae</taxon>
        <taxon>Xanthomonas</taxon>
    </lineage>
</organism>
<dbReference type="AlphaFoldDB" id="A0A7Z7J198"/>
<dbReference type="EMBL" id="OCZC01000058">
    <property type="protein sequence ID" value="SOO23963.1"/>
    <property type="molecule type" value="Genomic_DNA"/>
</dbReference>
<proteinExistence type="predicted"/>